<reference evidence="1 2" key="1">
    <citation type="journal article" date="2017" name="Int. J. Syst. Evol. Microbiol.">
        <title>Gemmobacter straminiformis sp. nov., isolated from an artificial fountain.</title>
        <authorList>
            <person name="Kang J.Y."/>
            <person name="Kim M.J."/>
            <person name="Chun J."/>
            <person name="Son K.P."/>
            <person name="Jahng K.Y."/>
        </authorList>
    </citation>
    <scope>NUCLEOTIDE SEQUENCE [LARGE SCALE GENOMIC DNA]</scope>
    <source>
        <strain evidence="1 2">CAM-8</strain>
    </source>
</reference>
<dbReference type="RefSeq" id="WP_185796263.1">
    <property type="nucleotide sequence ID" value="NZ_JACLQD010000001.1"/>
</dbReference>
<organism evidence="1 2">
    <name type="scientific">Paragemmobacter straminiformis</name>
    <dbReference type="NCBI Taxonomy" id="2045119"/>
    <lineage>
        <taxon>Bacteria</taxon>
        <taxon>Pseudomonadati</taxon>
        <taxon>Pseudomonadota</taxon>
        <taxon>Alphaproteobacteria</taxon>
        <taxon>Rhodobacterales</taxon>
        <taxon>Paracoccaceae</taxon>
        <taxon>Paragemmobacter</taxon>
    </lineage>
</organism>
<sequence length="150" mass="16397">MSASVIRKIHVGCRQLGIDEETRRDLTLQVVGKDSLRACSTTELEAVVDALKARGFKPEAKGTKARAPRPFASRSDVRFCHVLWSKLVHAGAVAVPGAEGLNAFVRARFEKSWGAVPIDVDQMRDWKQIASVIEALKGMCARAGIKVEAR</sequence>
<name>A0A842I4V6_9RHOB</name>
<protein>
    <submittedName>
        <fullName evidence="1">Regulatory protein GemA</fullName>
    </submittedName>
</protein>
<dbReference type="Proteomes" id="UP000555411">
    <property type="component" value="Unassembled WGS sequence"/>
</dbReference>
<evidence type="ECO:0000313" key="1">
    <source>
        <dbReference type="EMBL" id="MBC2834686.1"/>
    </source>
</evidence>
<comment type="caution">
    <text evidence="1">The sequence shown here is derived from an EMBL/GenBank/DDBJ whole genome shotgun (WGS) entry which is preliminary data.</text>
</comment>
<proteinExistence type="predicted"/>
<dbReference type="Pfam" id="PF06252">
    <property type="entry name" value="GemA"/>
    <property type="match status" value="1"/>
</dbReference>
<keyword evidence="2" id="KW-1185">Reference proteome</keyword>
<evidence type="ECO:0000313" key="2">
    <source>
        <dbReference type="Proteomes" id="UP000555411"/>
    </source>
</evidence>
<dbReference type="InterPro" id="IPR009363">
    <property type="entry name" value="Phage_Mu_Gp16"/>
</dbReference>
<dbReference type="AlphaFoldDB" id="A0A842I4V6"/>
<dbReference type="EMBL" id="JACLQD010000001">
    <property type="protein sequence ID" value="MBC2834686.1"/>
    <property type="molecule type" value="Genomic_DNA"/>
</dbReference>
<accession>A0A842I4V6</accession>
<gene>
    <name evidence="1" type="ORF">H7F16_04160</name>
</gene>